<accession>A0ABD4T862</accession>
<gene>
    <name evidence="2" type="ORF">QQ91_0016840</name>
</gene>
<dbReference type="InterPro" id="IPR036514">
    <property type="entry name" value="SGNH_hydro_sf"/>
</dbReference>
<dbReference type="Gene3D" id="3.40.50.1110">
    <property type="entry name" value="SGNH hydrolase"/>
    <property type="match status" value="1"/>
</dbReference>
<dbReference type="AlphaFoldDB" id="A0ABD4T862"/>
<dbReference type="PANTHER" id="PTHR22835">
    <property type="entry name" value="ZINC FINGER FYVE DOMAIN CONTAINING PROTEIN"/>
    <property type="match status" value="1"/>
</dbReference>
<name>A0ABD4T862_9CYAN</name>
<protein>
    <submittedName>
        <fullName evidence="2">SGNH/GDSL hydrolase family protein</fullName>
    </submittedName>
</protein>
<evidence type="ECO:0000256" key="1">
    <source>
        <dbReference type="ARBA" id="ARBA00008668"/>
    </source>
</evidence>
<dbReference type="Proteomes" id="UP000031561">
    <property type="component" value="Unassembled WGS sequence"/>
</dbReference>
<evidence type="ECO:0000313" key="2">
    <source>
        <dbReference type="EMBL" id="MCM1984492.1"/>
    </source>
</evidence>
<keyword evidence="2" id="KW-0378">Hydrolase</keyword>
<dbReference type="CDD" id="cd01846">
    <property type="entry name" value="fatty_acyltransferase_like"/>
    <property type="match status" value="1"/>
</dbReference>
<keyword evidence="3" id="KW-1185">Reference proteome</keyword>
<organism evidence="2 3">
    <name type="scientific">Lyngbya confervoides BDU141951</name>
    <dbReference type="NCBI Taxonomy" id="1574623"/>
    <lineage>
        <taxon>Bacteria</taxon>
        <taxon>Bacillati</taxon>
        <taxon>Cyanobacteriota</taxon>
        <taxon>Cyanophyceae</taxon>
        <taxon>Oscillatoriophycideae</taxon>
        <taxon>Oscillatoriales</taxon>
        <taxon>Microcoleaceae</taxon>
        <taxon>Lyngbya</taxon>
    </lineage>
</organism>
<dbReference type="PANTHER" id="PTHR22835:SF683">
    <property type="entry name" value="OS05G0506800 PROTEIN"/>
    <property type="match status" value="1"/>
</dbReference>
<evidence type="ECO:0000313" key="3">
    <source>
        <dbReference type="Proteomes" id="UP000031561"/>
    </source>
</evidence>
<reference evidence="2 3" key="1">
    <citation type="journal article" date="2015" name="Genome Announc.">
        <title>Draft Genome Sequence of Filamentous Marine Cyanobacterium Lyngbya confervoides Strain BDU141951.</title>
        <authorList>
            <person name="Chandrababunaidu M.M."/>
            <person name="Sen D."/>
            <person name="Tripathy S."/>
        </authorList>
    </citation>
    <scope>NUCLEOTIDE SEQUENCE [LARGE SCALE GENOMIC DNA]</scope>
    <source>
        <strain evidence="2 3">BDU141951</strain>
    </source>
</reference>
<comment type="similarity">
    <text evidence="1">Belongs to the 'GDSL' lipolytic enzyme family.</text>
</comment>
<comment type="caution">
    <text evidence="2">The sequence shown here is derived from an EMBL/GenBank/DDBJ whole genome shotgun (WGS) entry which is preliminary data.</text>
</comment>
<dbReference type="InterPro" id="IPR001087">
    <property type="entry name" value="GDSL"/>
</dbReference>
<dbReference type="EMBL" id="JTHE03000099">
    <property type="protein sequence ID" value="MCM1984492.1"/>
    <property type="molecule type" value="Genomic_DNA"/>
</dbReference>
<dbReference type="SUPFAM" id="SSF52266">
    <property type="entry name" value="SGNH hydrolase"/>
    <property type="match status" value="1"/>
</dbReference>
<proteinExistence type="inferred from homology"/>
<sequence length="365" mass="40025">MDAQPTSSFSDIGDLFSNLYVFGDSLTDIGNIKNVTEFVQPFDWLFGLDIPVAPPPTPEGVPPYFEGRFSNGPVWIDIVADSLGKSLTASSKLSVFRPGLLRFPSPITVTQEGLSVSPYFNGNLVDANVNFAFGGANTDQTGLGGGDFDTLIPGALKQVGWLEKDLARSRESIAPEALVIYWFGPNDYWTNPQADPETTVGNIEEGLTRLIDMGAQNLLVPNMPNLSKVPRFNEAEGNPKPPYDSQVINDFSLHHNALLQETLDGLIGEYPDVNFIQLDVNALFEEALDPLSDFGFTNTVHPFLSPLTPMNADPKDYLFWDDIHPTAGAHDILAHTALTELQEFFLPAEGSLFQTQFDQRTPSLV</sequence>
<dbReference type="Pfam" id="PF00657">
    <property type="entry name" value="Lipase_GDSL"/>
    <property type="match status" value="1"/>
</dbReference>
<dbReference type="GO" id="GO:0016787">
    <property type="term" value="F:hydrolase activity"/>
    <property type="evidence" value="ECO:0007669"/>
    <property type="project" value="UniProtKB-KW"/>
</dbReference>
<dbReference type="RefSeq" id="WP_166283286.1">
    <property type="nucleotide sequence ID" value="NZ_JTHE03000099.1"/>
</dbReference>